<evidence type="ECO:0000256" key="3">
    <source>
        <dbReference type="ARBA" id="ARBA00022946"/>
    </source>
</evidence>
<proteinExistence type="evidence at transcript level"/>
<evidence type="ECO:0000256" key="4">
    <source>
        <dbReference type="ARBA" id="ARBA00023128"/>
    </source>
</evidence>
<dbReference type="VEuPathDB" id="VectorBase:AALF015872"/>
<keyword evidence="4" id="KW-0496">Mitochondrion</keyword>
<dbReference type="AlphaFoldDB" id="A0A023ECB3"/>
<dbReference type="GO" id="GO:0033617">
    <property type="term" value="P:mitochondrial respiratory chain complex IV assembly"/>
    <property type="evidence" value="ECO:0007669"/>
    <property type="project" value="TreeGrafter"/>
</dbReference>
<evidence type="ECO:0000256" key="2">
    <source>
        <dbReference type="ARBA" id="ARBA00008197"/>
    </source>
</evidence>
<dbReference type="EMBL" id="GAPW01006650">
    <property type="protein sequence ID" value="JAC06948.1"/>
    <property type="molecule type" value="mRNA"/>
</dbReference>
<sequence>MSTTSKIVFIGACICTGGIIGYVHYKQTSDRAKLHEGVIRDIQRQQQRKIENMYNLQQQIELTKQLKQDLELREQHVAAAQAIEQNS</sequence>
<evidence type="ECO:0000256" key="5">
    <source>
        <dbReference type="SAM" id="Phobius"/>
    </source>
</evidence>
<dbReference type="VEuPathDB" id="VectorBase:AALFPA_058791"/>
<accession>A0A023ECB3</accession>
<dbReference type="PANTHER" id="PTHR28163">
    <property type="entry name" value="PROTEIN PET117 HOMOLOG, MITOCHONDRIAL"/>
    <property type="match status" value="1"/>
</dbReference>
<name>A0A023ECB3_AEDAL</name>
<protein>
    <submittedName>
        <fullName evidence="6">Putative pet117 polypeptide</fullName>
    </submittedName>
</protein>
<evidence type="ECO:0000256" key="1">
    <source>
        <dbReference type="ARBA" id="ARBA00004173"/>
    </source>
</evidence>
<dbReference type="Pfam" id="PF15786">
    <property type="entry name" value="PET117"/>
    <property type="match status" value="1"/>
</dbReference>
<reference evidence="6" key="1">
    <citation type="journal article" date="2014" name="PLoS Negl. Trop. Dis.">
        <title>Identification and characterization of seminal fluid proteins in the Asian tiger mosquito, Aedes albopictus.</title>
        <authorList>
            <person name="Boes K.E."/>
            <person name="Ribeiro J.M."/>
            <person name="Wong A."/>
            <person name="Harrington L.C."/>
            <person name="Wolfner M.F."/>
            <person name="Sirot L.K."/>
        </authorList>
    </citation>
    <scope>NUCLEOTIDE SEQUENCE</scope>
    <source>
        <tissue evidence="6">Reproductive organs</tissue>
    </source>
</reference>
<feature type="transmembrane region" description="Helical" evidence="5">
    <location>
        <begin position="6"/>
        <end position="25"/>
    </location>
</feature>
<dbReference type="PANTHER" id="PTHR28163:SF1">
    <property type="entry name" value="PROTEIN PET117 HOMOLOG, MITOCHONDRIAL"/>
    <property type="match status" value="1"/>
</dbReference>
<evidence type="ECO:0000313" key="6">
    <source>
        <dbReference type="EMBL" id="JAC06948.1"/>
    </source>
</evidence>
<keyword evidence="5" id="KW-0812">Transmembrane</keyword>
<dbReference type="GO" id="GO:0005739">
    <property type="term" value="C:mitochondrion"/>
    <property type="evidence" value="ECO:0007669"/>
    <property type="project" value="UniProtKB-SubCell"/>
</dbReference>
<comment type="similarity">
    <text evidence="2">Belongs to the PET117 family.</text>
</comment>
<keyword evidence="5" id="KW-1133">Transmembrane helix</keyword>
<dbReference type="InterPro" id="IPR031568">
    <property type="entry name" value="Pet117"/>
</dbReference>
<keyword evidence="5" id="KW-0472">Membrane</keyword>
<keyword evidence="3" id="KW-0809">Transit peptide</keyword>
<dbReference type="VEuPathDB" id="VectorBase:AALC636_014529"/>
<comment type="subcellular location">
    <subcellularLocation>
        <location evidence="1">Mitochondrion</location>
    </subcellularLocation>
</comment>
<organism evidence="6">
    <name type="scientific">Aedes albopictus</name>
    <name type="common">Asian tiger mosquito</name>
    <name type="synonym">Stegomyia albopicta</name>
    <dbReference type="NCBI Taxonomy" id="7160"/>
    <lineage>
        <taxon>Eukaryota</taxon>
        <taxon>Metazoa</taxon>
        <taxon>Ecdysozoa</taxon>
        <taxon>Arthropoda</taxon>
        <taxon>Hexapoda</taxon>
        <taxon>Insecta</taxon>
        <taxon>Pterygota</taxon>
        <taxon>Neoptera</taxon>
        <taxon>Endopterygota</taxon>
        <taxon>Diptera</taxon>
        <taxon>Nematocera</taxon>
        <taxon>Culicoidea</taxon>
        <taxon>Culicidae</taxon>
        <taxon>Culicinae</taxon>
        <taxon>Aedini</taxon>
        <taxon>Aedes</taxon>
        <taxon>Stegomyia</taxon>
    </lineage>
</organism>